<keyword evidence="3" id="KW-1185">Reference proteome</keyword>
<gene>
    <name evidence="2" type="ORF">FLL46_03435</name>
</gene>
<dbReference type="EMBL" id="VIKS01000002">
    <property type="protein sequence ID" value="TQV89193.1"/>
    <property type="molecule type" value="Genomic_DNA"/>
</dbReference>
<dbReference type="AlphaFoldDB" id="A0A545UID3"/>
<feature type="signal peptide" evidence="1">
    <location>
        <begin position="1"/>
        <end position="22"/>
    </location>
</feature>
<reference evidence="2 3" key="1">
    <citation type="submission" date="2019-07" db="EMBL/GenBank/DDBJ databases">
        <title>Draft genome for Aliikangiella sp. M105.</title>
        <authorList>
            <person name="Wang G."/>
        </authorList>
    </citation>
    <scope>NUCLEOTIDE SEQUENCE [LARGE SCALE GENOMIC DNA]</scope>
    <source>
        <strain evidence="2 3">M105</strain>
    </source>
</reference>
<evidence type="ECO:0000256" key="1">
    <source>
        <dbReference type="SAM" id="SignalP"/>
    </source>
</evidence>
<organism evidence="2 3">
    <name type="scientific">Aliikangiella coralliicola</name>
    <dbReference type="NCBI Taxonomy" id="2592383"/>
    <lineage>
        <taxon>Bacteria</taxon>
        <taxon>Pseudomonadati</taxon>
        <taxon>Pseudomonadota</taxon>
        <taxon>Gammaproteobacteria</taxon>
        <taxon>Oceanospirillales</taxon>
        <taxon>Pleioneaceae</taxon>
        <taxon>Aliikangiella</taxon>
    </lineage>
</organism>
<name>A0A545UID3_9GAMM</name>
<feature type="chain" id="PRO_5021941704" evidence="1">
    <location>
        <begin position="23"/>
        <end position="360"/>
    </location>
</feature>
<keyword evidence="1" id="KW-0732">Signal</keyword>
<comment type="caution">
    <text evidence="2">The sequence shown here is derived from an EMBL/GenBank/DDBJ whole genome shotgun (WGS) entry which is preliminary data.</text>
</comment>
<dbReference type="Proteomes" id="UP000315439">
    <property type="component" value="Unassembled WGS sequence"/>
</dbReference>
<evidence type="ECO:0000313" key="3">
    <source>
        <dbReference type="Proteomes" id="UP000315439"/>
    </source>
</evidence>
<sequence>MSKVIQRMVLVFVVVFAAASHAQNYIAYESNTDEMHLKGIITSKYMKRVNHCRNGQYGKYCTWDEIVPPGSPEIWYFLNDNQPEFIKFIASNNNGKLKIIGSSLTAREKSASDEAKAVRAEVKESWKAFEAEFSPSVDKSKSYPKYKITEDCGANGFLESEDSPFDYFSNKDFRNLLKDRVMAHHPVTSSGPKVNSVNVSVGAVSFGVSWNTAATMGTATMGDGGTLVFYLDTSNNINTPVLHLQHSRTASGHRLSDYLTPVGNPLNDLFKPAPGTHKFTNNCEAQEFEEAVEAIKPEAFQEQPGGASGGSHGFGSCEAGSMTNLMIITTVSYSVYSSGHVVFHYHQSYQTDRTGGGGGC</sequence>
<evidence type="ECO:0000313" key="2">
    <source>
        <dbReference type="EMBL" id="TQV89193.1"/>
    </source>
</evidence>
<proteinExistence type="predicted"/>
<accession>A0A545UID3</accession>
<protein>
    <submittedName>
        <fullName evidence="2">Uncharacterized protein</fullName>
    </submittedName>
</protein>
<dbReference type="RefSeq" id="WP_142892043.1">
    <property type="nucleotide sequence ID" value="NZ_ML660161.1"/>
</dbReference>